<organism evidence="2 3">
    <name type="scientific">Plasmopara halstedii</name>
    <name type="common">Downy mildew of sunflower</name>
    <dbReference type="NCBI Taxonomy" id="4781"/>
    <lineage>
        <taxon>Eukaryota</taxon>
        <taxon>Sar</taxon>
        <taxon>Stramenopiles</taxon>
        <taxon>Oomycota</taxon>
        <taxon>Peronosporomycetes</taxon>
        <taxon>Peronosporales</taxon>
        <taxon>Peronosporaceae</taxon>
        <taxon>Plasmopara</taxon>
    </lineage>
</organism>
<keyword evidence="1" id="KW-0812">Transmembrane</keyword>
<name>A0A0P1AFM9_PLAHL</name>
<reference evidence="3" key="1">
    <citation type="submission" date="2014-09" db="EMBL/GenBank/DDBJ databases">
        <authorList>
            <person name="Sharma Rahul"/>
            <person name="Thines Marco"/>
        </authorList>
    </citation>
    <scope>NUCLEOTIDE SEQUENCE [LARGE SCALE GENOMIC DNA]</scope>
</reference>
<sequence>MTGCFTSIQLFVFEIWLSIAVIYVRSSYLYQQCIKQQEIPLIEPACPQNTVDKMVTVEEMKVET</sequence>
<dbReference type="EMBL" id="CCYD01000428">
    <property type="protein sequence ID" value="CEG39437.1"/>
    <property type="molecule type" value="Genomic_DNA"/>
</dbReference>
<keyword evidence="1" id="KW-1133">Transmembrane helix</keyword>
<dbReference type="AlphaFoldDB" id="A0A0P1AFM9"/>
<accession>A0A0P1AFM9</accession>
<proteinExistence type="predicted"/>
<keyword evidence="3" id="KW-1185">Reference proteome</keyword>
<evidence type="ECO:0000313" key="3">
    <source>
        <dbReference type="Proteomes" id="UP000054928"/>
    </source>
</evidence>
<dbReference type="GeneID" id="36404739"/>
<keyword evidence="1" id="KW-0472">Membrane</keyword>
<evidence type="ECO:0000313" key="2">
    <source>
        <dbReference type="EMBL" id="CEG39437.1"/>
    </source>
</evidence>
<evidence type="ECO:0000256" key="1">
    <source>
        <dbReference type="SAM" id="Phobius"/>
    </source>
</evidence>
<protein>
    <submittedName>
        <fullName evidence="2">Uncharacterized protein</fullName>
    </submittedName>
</protein>
<dbReference type="Proteomes" id="UP000054928">
    <property type="component" value="Unassembled WGS sequence"/>
</dbReference>
<dbReference type="RefSeq" id="XP_024575806.1">
    <property type="nucleotide sequence ID" value="XM_024724984.1"/>
</dbReference>
<feature type="transmembrane region" description="Helical" evidence="1">
    <location>
        <begin position="6"/>
        <end position="24"/>
    </location>
</feature>